<protein>
    <submittedName>
        <fullName evidence="2">Uncharacterized protein</fullName>
    </submittedName>
</protein>
<reference evidence="2 3" key="1">
    <citation type="journal article" date="2019" name="Sci. Rep.">
        <title>Orb-weaving spider Araneus ventricosus genome elucidates the spidroin gene catalogue.</title>
        <authorList>
            <person name="Kono N."/>
            <person name="Nakamura H."/>
            <person name="Ohtoshi R."/>
            <person name="Moran D.A.P."/>
            <person name="Shinohara A."/>
            <person name="Yoshida Y."/>
            <person name="Fujiwara M."/>
            <person name="Mori M."/>
            <person name="Tomita M."/>
            <person name="Arakawa K."/>
        </authorList>
    </citation>
    <scope>NUCLEOTIDE SEQUENCE [LARGE SCALE GENOMIC DNA]</scope>
</reference>
<sequence>MCPQADAEHSSAGAHFHSHNVCQMRDSIDTVAGHYPLQYSPRLLSTNCCKRSTRPPSRRFSAENTSDRRRSSPIKGPRTLSRLESRIIRASAVDGKELFDAAAGRQIPAIRRGK</sequence>
<gene>
    <name evidence="2" type="ORF">AVEN_257373_1</name>
</gene>
<feature type="region of interest" description="Disordered" evidence="1">
    <location>
        <begin position="46"/>
        <end position="80"/>
    </location>
</feature>
<accession>A0A4Y2CC27</accession>
<proteinExistence type="predicted"/>
<organism evidence="2 3">
    <name type="scientific">Araneus ventricosus</name>
    <name type="common">Orbweaver spider</name>
    <name type="synonym">Epeira ventricosa</name>
    <dbReference type="NCBI Taxonomy" id="182803"/>
    <lineage>
        <taxon>Eukaryota</taxon>
        <taxon>Metazoa</taxon>
        <taxon>Ecdysozoa</taxon>
        <taxon>Arthropoda</taxon>
        <taxon>Chelicerata</taxon>
        <taxon>Arachnida</taxon>
        <taxon>Araneae</taxon>
        <taxon>Araneomorphae</taxon>
        <taxon>Entelegynae</taxon>
        <taxon>Araneoidea</taxon>
        <taxon>Araneidae</taxon>
        <taxon>Araneus</taxon>
    </lineage>
</organism>
<dbReference type="Proteomes" id="UP000499080">
    <property type="component" value="Unassembled WGS sequence"/>
</dbReference>
<keyword evidence="3" id="KW-1185">Reference proteome</keyword>
<evidence type="ECO:0000313" key="3">
    <source>
        <dbReference type="Proteomes" id="UP000499080"/>
    </source>
</evidence>
<dbReference type="AlphaFoldDB" id="A0A4Y2CC27"/>
<evidence type="ECO:0000313" key="2">
    <source>
        <dbReference type="EMBL" id="GBM00865.1"/>
    </source>
</evidence>
<comment type="caution">
    <text evidence="2">The sequence shown here is derived from an EMBL/GenBank/DDBJ whole genome shotgun (WGS) entry which is preliminary data.</text>
</comment>
<dbReference type="EMBL" id="BGPR01000161">
    <property type="protein sequence ID" value="GBM00865.1"/>
    <property type="molecule type" value="Genomic_DNA"/>
</dbReference>
<dbReference type="OrthoDB" id="10523104at2759"/>
<name>A0A4Y2CC27_ARAVE</name>
<evidence type="ECO:0000256" key="1">
    <source>
        <dbReference type="SAM" id="MobiDB-lite"/>
    </source>
</evidence>